<keyword evidence="3" id="KW-0238">DNA-binding</keyword>
<dbReference type="RefSeq" id="WP_132572699.1">
    <property type="nucleotide sequence ID" value="NZ_CBCSGL010000012.1"/>
</dbReference>
<dbReference type="InterPro" id="IPR021104">
    <property type="entry name" value="KfrA_DNA-bd_N"/>
</dbReference>
<protein>
    <submittedName>
        <fullName evidence="3">Plasmid replication DNA-binding protein KfrA</fullName>
    </submittedName>
</protein>
<feature type="coiled-coil region" evidence="1">
    <location>
        <begin position="160"/>
        <end position="317"/>
    </location>
</feature>
<evidence type="ECO:0000313" key="4">
    <source>
        <dbReference type="Proteomes" id="UP000295110"/>
    </source>
</evidence>
<evidence type="ECO:0000256" key="1">
    <source>
        <dbReference type="SAM" id="Coils"/>
    </source>
</evidence>
<evidence type="ECO:0000313" key="3">
    <source>
        <dbReference type="EMBL" id="TCU94580.1"/>
    </source>
</evidence>
<accession>A0A4R3UUK5</accession>
<dbReference type="GO" id="GO:0003677">
    <property type="term" value="F:DNA binding"/>
    <property type="evidence" value="ECO:0007669"/>
    <property type="project" value="UniProtKB-KW"/>
</dbReference>
<keyword evidence="4" id="KW-1185">Reference proteome</keyword>
<reference evidence="3 4" key="1">
    <citation type="submission" date="2019-03" db="EMBL/GenBank/DDBJ databases">
        <title>Genomic Encyclopedia of Type Strains, Phase IV (KMG-IV): sequencing the most valuable type-strain genomes for metagenomic binning, comparative biology and taxonomic classification.</title>
        <authorList>
            <person name="Goeker M."/>
        </authorList>
    </citation>
    <scope>NUCLEOTIDE SEQUENCE [LARGE SCALE GENOMIC DNA]</scope>
    <source>
        <strain evidence="3 4">DSM 654</strain>
    </source>
</reference>
<proteinExistence type="predicted"/>
<keyword evidence="1" id="KW-0175">Coiled coil</keyword>
<name>A0A4R3UUK5_ROSSA</name>
<dbReference type="OrthoDB" id="7015148at2"/>
<feature type="domain" description="KfrA N-terminal DNA-binding" evidence="2">
    <location>
        <begin position="7"/>
        <end position="119"/>
    </location>
</feature>
<dbReference type="Proteomes" id="UP000295110">
    <property type="component" value="Unassembled WGS sequence"/>
</dbReference>
<sequence>MARSGITKREVQAARLALLKAGHHPSIDAIRIHLGNTGSKSTISRLVKEIEDEEGGGGSQAPRTSVSEQLQALVNNLAARLELESQERFDVLKEGHAAEVKRLTEAREKALAESQASLRQAEARQVEAADAKAAGLRVQGELDVLRLEHAQTTGQLTTQVTALQEQLAAAKAHAVELGKQHEHAHQALDHFRAASKEQRDREARQHEQQLQYLQREVATATEALASKQGELRTALQEKVDALALLTAARAERRQLDEQLRDLKTAGERLAVQNQLVEDLRAQALQAVRQYETLQSTAEALERRNGELERLLAAAEAAAQTQADVVKGVLERIGQSPASKSKGKAASTG</sequence>
<dbReference type="Pfam" id="PF11740">
    <property type="entry name" value="KfrA_N"/>
    <property type="match status" value="1"/>
</dbReference>
<organism evidence="3 4">
    <name type="scientific">Roseateles saccharophilus</name>
    <name type="common">Pseudomonas saccharophila</name>
    <dbReference type="NCBI Taxonomy" id="304"/>
    <lineage>
        <taxon>Bacteria</taxon>
        <taxon>Pseudomonadati</taxon>
        <taxon>Pseudomonadota</taxon>
        <taxon>Betaproteobacteria</taxon>
        <taxon>Burkholderiales</taxon>
        <taxon>Sphaerotilaceae</taxon>
        <taxon>Roseateles</taxon>
    </lineage>
</organism>
<dbReference type="AlphaFoldDB" id="A0A4R3UUK5"/>
<dbReference type="EMBL" id="SMBU01000016">
    <property type="protein sequence ID" value="TCU94580.1"/>
    <property type="molecule type" value="Genomic_DNA"/>
</dbReference>
<evidence type="ECO:0000259" key="2">
    <source>
        <dbReference type="Pfam" id="PF11740"/>
    </source>
</evidence>
<comment type="caution">
    <text evidence="3">The sequence shown here is derived from an EMBL/GenBank/DDBJ whole genome shotgun (WGS) entry which is preliminary data.</text>
</comment>
<feature type="coiled-coil region" evidence="1">
    <location>
        <begin position="67"/>
        <end position="113"/>
    </location>
</feature>
<gene>
    <name evidence="3" type="ORF">EV671_10162</name>
</gene>